<proteinExistence type="predicted"/>
<protein>
    <submittedName>
        <fullName evidence="1">Uncharacterized protein</fullName>
    </submittedName>
</protein>
<dbReference type="EMBL" id="AUZY01009177">
    <property type="protein sequence ID" value="EQD43199.1"/>
    <property type="molecule type" value="Genomic_DNA"/>
</dbReference>
<gene>
    <name evidence="1" type="ORF">B1B_13921</name>
</gene>
<comment type="caution">
    <text evidence="1">The sequence shown here is derived from an EMBL/GenBank/DDBJ whole genome shotgun (WGS) entry which is preliminary data.</text>
</comment>
<organism evidence="1">
    <name type="scientific">mine drainage metagenome</name>
    <dbReference type="NCBI Taxonomy" id="410659"/>
    <lineage>
        <taxon>unclassified sequences</taxon>
        <taxon>metagenomes</taxon>
        <taxon>ecological metagenomes</taxon>
    </lineage>
</organism>
<evidence type="ECO:0000313" key="1">
    <source>
        <dbReference type="EMBL" id="EQD43199.1"/>
    </source>
</evidence>
<reference evidence="1" key="1">
    <citation type="submission" date="2013-08" db="EMBL/GenBank/DDBJ databases">
        <authorList>
            <person name="Mendez C."/>
            <person name="Richter M."/>
            <person name="Ferrer M."/>
            <person name="Sanchez J."/>
        </authorList>
    </citation>
    <scope>NUCLEOTIDE SEQUENCE</scope>
</reference>
<name>T1AR59_9ZZZZ</name>
<sequence>MVLYGAVTDITMNPMVLKEYHILARTWSWFESVRKALRISREMSSSESRKEPVDIATMGRDLNRVMLTIIEEGRFAGGELERISRIFENRIEDHREELLSPVKGKDGRIINVVRHNGIEEIGHRWSRMHIRRRTGRSQTTREMGMYGA</sequence>
<feature type="non-terminal residue" evidence="1">
    <location>
        <position position="148"/>
    </location>
</feature>
<reference evidence="1" key="2">
    <citation type="journal article" date="2014" name="ISME J.">
        <title>Microbial stratification in low pH oxic and suboxic macroscopic growths along an acid mine drainage.</title>
        <authorList>
            <person name="Mendez-Garcia C."/>
            <person name="Mesa V."/>
            <person name="Sprenger R.R."/>
            <person name="Richter M."/>
            <person name="Diez M.S."/>
            <person name="Solano J."/>
            <person name="Bargiela R."/>
            <person name="Golyshina O.V."/>
            <person name="Manteca A."/>
            <person name="Ramos J.L."/>
            <person name="Gallego J.R."/>
            <person name="Llorente I."/>
            <person name="Martins Dos Santos V.A."/>
            <person name="Jensen O.N."/>
            <person name="Pelaez A.I."/>
            <person name="Sanchez J."/>
            <person name="Ferrer M."/>
        </authorList>
    </citation>
    <scope>NUCLEOTIDE SEQUENCE</scope>
</reference>
<accession>T1AR59</accession>
<dbReference type="AlphaFoldDB" id="T1AR59"/>